<name>A0A6A3BCS9_HIBSY</name>
<accession>A0A6A3BCS9</accession>
<dbReference type="AlphaFoldDB" id="A0A6A3BCS9"/>
<evidence type="ECO:0000256" key="1">
    <source>
        <dbReference type="SAM" id="MobiDB-lite"/>
    </source>
</evidence>
<dbReference type="InterPro" id="IPR025558">
    <property type="entry name" value="DUF4283"/>
</dbReference>
<evidence type="ECO:0000259" key="2">
    <source>
        <dbReference type="Pfam" id="PF14111"/>
    </source>
</evidence>
<dbReference type="InterPro" id="IPR040256">
    <property type="entry name" value="At4g02000-like"/>
</dbReference>
<feature type="region of interest" description="Disordered" evidence="1">
    <location>
        <begin position="381"/>
        <end position="402"/>
    </location>
</feature>
<keyword evidence="4" id="KW-1185">Reference proteome</keyword>
<evidence type="ECO:0000313" key="3">
    <source>
        <dbReference type="EMBL" id="KAE8713418.1"/>
    </source>
</evidence>
<protein>
    <recommendedName>
        <fullName evidence="2">DUF4283 domain-containing protein</fullName>
    </recommendedName>
</protein>
<sequence length="402" mass="44890">MDEGVQQLLGKLKFTEAEMEIIEMPLPQDKQTVEEMDKWMVAKLISNKIIDGEMVMEMFRCVWASGKLLRASCLEQNFFLFKFTSVEEKVAVLEGTPWSYGGDLLAIKDFEARLSLNEHDFSMLPIWLRIYNVPLGWMNREIGEKLGNALGKLLAVDFREGEGDFFRIRVEMDCKSPLRRCLTFGTKAGGQPRICPIKYERLPCFCHGCGIIGHSRELCTNKTNDHEVHPRYGEWLKVQPPEMAVAGEGRKKGIVMCVREFGNKALQTEATTVLNESSAPLMTLTVTQDKSVKGAEATSQTGMCKGEKKLRNETGKYACLESTASETNWVKGGQCKDGDKPGIKVRSAKRALHGQVEDATLNSKKSCTRTITEETEIAIEASHQSKSPIPTVEAAGQPRLKS</sequence>
<gene>
    <name evidence="3" type="ORF">F3Y22_tig00110210pilonHSYRG00096</name>
</gene>
<dbReference type="PANTHER" id="PTHR31286:SF180">
    <property type="entry name" value="OS10G0362600 PROTEIN"/>
    <property type="match status" value="1"/>
</dbReference>
<dbReference type="EMBL" id="VEPZ02000878">
    <property type="protein sequence ID" value="KAE8713418.1"/>
    <property type="molecule type" value="Genomic_DNA"/>
</dbReference>
<reference evidence="3" key="1">
    <citation type="submission" date="2019-09" db="EMBL/GenBank/DDBJ databases">
        <title>Draft genome information of white flower Hibiscus syriacus.</title>
        <authorList>
            <person name="Kim Y.-M."/>
        </authorList>
    </citation>
    <scope>NUCLEOTIDE SEQUENCE [LARGE SCALE GENOMIC DNA]</scope>
    <source>
        <strain evidence="3">YM2019G1</strain>
    </source>
</reference>
<dbReference type="Proteomes" id="UP000436088">
    <property type="component" value="Unassembled WGS sequence"/>
</dbReference>
<comment type="caution">
    <text evidence="3">The sequence shown here is derived from an EMBL/GenBank/DDBJ whole genome shotgun (WGS) entry which is preliminary data.</text>
</comment>
<feature type="domain" description="DUF4283" evidence="2">
    <location>
        <begin position="38"/>
        <end position="116"/>
    </location>
</feature>
<dbReference type="PANTHER" id="PTHR31286">
    <property type="entry name" value="GLYCINE-RICH CELL WALL STRUCTURAL PROTEIN 1.8-LIKE"/>
    <property type="match status" value="1"/>
</dbReference>
<proteinExistence type="predicted"/>
<dbReference type="Pfam" id="PF14111">
    <property type="entry name" value="DUF4283"/>
    <property type="match status" value="1"/>
</dbReference>
<organism evidence="3 4">
    <name type="scientific">Hibiscus syriacus</name>
    <name type="common">Rose of Sharon</name>
    <dbReference type="NCBI Taxonomy" id="106335"/>
    <lineage>
        <taxon>Eukaryota</taxon>
        <taxon>Viridiplantae</taxon>
        <taxon>Streptophyta</taxon>
        <taxon>Embryophyta</taxon>
        <taxon>Tracheophyta</taxon>
        <taxon>Spermatophyta</taxon>
        <taxon>Magnoliopsida</taxon>
        <taxon>eudicotyledons</taxon>
        <taxon>Gunneridae</taxon>
        <taxon>Pentapetalae</taxon>
        <taxon>rosids</taxon>
        <taxon>malvids</taxon>
        <taxon>Malvales</taxon>
        <taxon>Malvaceae</taxon>
        <taxon>Malvoideae</taxon>
        <taxon>Hibiscus</taxon>
    </lineage>
</organism>
<evidence type="ECO:0000313" key="4">
    <source>
        <dbReference type="Proteomes" id="UP000436088"/>
    </source>
</evidence>